<name>A0A2P7AMT5_9HYPH</name>
<protein>
    <recommendedName>
        <fullName evidence="1">Hydantoinase A/oxoprolinase domain-containing protein</fullName>
    </recommendedName>
</protein>
<keyword evidence="3" id="KW-1185">Reference proteome</keyword>
<dbReference type="OrthoDB" id="1792672at2"/>
<dbReference type="AlphaFoldDB" id="A0A2P7AMT5"/>
<gene>
    <name evidence="2" type="ORF">CU100_21855</name>
</gene>
<reference evidence="3" key="1">
    <citation type="submission" date="2017-11" db="EMBL/GenBank/DDBJ databases">
        <authorList>
            <person name="Kuznetsova I."/>
            <person name="Sazanova A."/>
            <person name="Chirak E."/>
            <person name="Safronova V."/>
            <person name="Willems A."/>
        </authorList>
    </citation>
    <scope>NUCLEOTIDE SEQUENCE [LARGE SCALE GENOMIC DNA]</scope>
    <source>
        <strain evidence="3">PEPV15</strain>
    </source>
</reference>
<feature type="domain" description="Hydantoinase A/oxoprolinase" evidence="1">
    <location>
        <begin position="69"/>
        <end position="226"/>
    </location>
</feature>
<proteinExistence type="predicted"/>
<evidence type="ECO:0000259" key="1">
    <source>
        <dbReference type="Pfam" id="PF01968"/>
    </source>
</evidence>
<dbReference type="GO" id="GO:0016787">
    <property type="term" value="F:hydrolase activity"/>
    <property type="evidence" value="ECO:0007669"/>
    <property type="project" value="InterPro"/>
</dbReference>
<dbReference type="Gene3D" id="3.30.420.40">
    <property type="match status" value="1"/>
</dbReference>
<evidence type="ECO:0000313" key="3">
    <source>
        <dbReference type="Proteomes" id="UP000241158"/>
    </source>
</evidence>
<dbReference type="Proteomes" id="UP000241158">
    <property type="component" value="Unassembled WGS sequence"/>
</dbReference>
<dbReference type="NCBIfam" id="TIGR03123">
    <property type="entry name" value="one_C_unchar_1"/>
    <property type="match status" value="1"/>
</dbReference>
<dbReference type="Pfam" id="PF01968">
    <property type="entry name" value="Hydantoinase_A"/>
    <property type="match status" value="1"/>
</dbReference>
<dbReference type="RefSeq" id="WP_106718966.1">
    <property type="nucleotide sequence ID" value="NZ_JACHXT010000005.1"/>
</dbReference>
<dbReference type="EMBL" id="PGGN01000005">
    <property type="protein sequence ID" value="PSH55523.1"/>
    <property type="molecule type" value="Genomic_DNA"/>
</dbReference>
<dbReference type="InterPro" id="IPR002756">
    <property type="entry name" value="MfnF"/>
</dbReference>
<organism evidence="2 3">
    <name type="scientific">Phyllobacterium endophyticum</name>
    <dbReference type="NCBI Taxonomy" id="1149773"/>
    <lineage>
        <taxon>Bacteria</taxon>
        <taxon>Pseudomonadati</taxon>
        <taxon>Pseudomonadota</taxon>
        <taxon>Alphaproteobacteria</taxon>
        <taxon>Hyphomicrobiales</taxon>
        <taxon>Phyllobacteriaceae</taxon>
        <taxon>Phyllobacterium</taxon>
    </lineage>
</organism>
<dbReference type="InterPro" id="IPR002821">
    <property type="entry name" value="Hydantoinase_A"/>
</dbReference>
<sequence>MKSRFASEGKPLVTGWDIGGAHLKMAQCRDGKIVSAQIFKTPLWLGLDQTREALREIGPLRGGGNVNVFTMTGELSDTFGSRDAGIAGLLDFIEEEFGTADTLIYAGRSGFCEISSARGLGSDIASANWHATASLAARLAETGLFVDMGSTTTDILAFKEGKLVNDGYSDAERLLTGELVYTGFARSALIGIAALVPVRGHMTPLMNEYFANTADLGRILGTLDEADDKYPSADRLPKTVAGSIQRIARMVGRDSGDLEESEWIDIARWFSEHQLRMIHDGAFRVARKLDGAAPLIGAGIGRPQIRQLAKRMERPYVDFGSLIPAPEDARDDASKAAPAAAVALLASMSMHLDQQTGA</sequence>
<comment type="caution">
    <text evidence="2">The sequence shown here is derived from an EMBL/GenBank/DDBJ whole genome shotgun (WGS) entry which is preliminary data.</text>
</comment>
<dbReference type="Gene3D" id="3.30.420.190">
    <property type="entry name" value="conserved archaeal protein q6m145"/>
    <property type="match status" value="1"/>
</dbReference>
<evidence type="ECO:0000313" key="2">
    <source>
        <dbReference type="EMBL" id="PSH55523.1"/>
    </source>
</evidence>
<accession>A0A2P7AMT5</accession>